<dbReference type="RefSeq" id="WP_039574861.1">
    <property type="nucleotide sequence ID" value="NZ_CP009122.1"/>
</dbReference>
<dbReference type="OrthoDB" id="9775724at2"/>
<name>A0A0A7PGL6_9SPHN</name>
<evidence type="ECO:0000256" key="1">
    <source>
        <dbReference type="ARBA" id="ARBA00022741"/>
    </source>
</evidence>
<protein>
    <recommendedName>
        <fullName evidence="5">Chromosome partitioning protein</fullName>
    </recommendedName>
</protein>
<evidence type="ECO:0000256" key="2">
    <source>
        <dbReference type="ARBA" id="ARBA00022840"/>
    </source>
</evidence>
<dbReference type="Proteomes" id="UP000030907">
    <property type="component" value="Chromosome"/>
</dbReference>
<dbReference type="PANTHER" id="PTHR32309:SF13">
    <property type="entry name" value="FERRIC ENTEROBACTIN TRANSPORT PROTEIN FEPE"/>
    <property type="match status" value="1"/>
</dbReference>
<dbReference type="PANTHER" id="PTHR32309">
    <property type="entry name" value="TYROSINE-PROTEIN KINASE"/>
    <property type="match status" value="1"/>
</dbReference>
<dbReference type="GO" id="GO:0005886">
    <property type="term" value="C:plasma membrane"/>
    <property type="evidence" value="ECO:0007669"/>
    <property type="project" value="TreeGrafter"/>
</dbReference>
<dbReference type="SUPFAM" id="SSF52540">
    <property type="entry name" value="P-loop containing nucleoside triphosphate hydrolases"/>
    <property type="match status" value="1"/>
</dbReference>
<reference evidence="3 4" key="1">
    <citation type="journal article" date="2015" name="Int. J. Syst. Evol. Microbiol.">
        <title>Description of Sphingopyxis fribergensis sp. nov. - a soil bacterium with the ability to degrade styrene and phenylacetic acid.</title>
        <authorList>
            <person name="Oelschlagel M."/>
            <person name="Ruckert C."/>
            <person name="Kalinowski J."/>
            <person name="Schmidt G."/>
            <person name="Schlomann M."/>
            <person name="Tischler D."/>
        </authorList>
    </citation>
    <scope>NUCLEOTIDE SEQUENCE [LARGE SCALE GENOMIC DNA]</scope>
    <source>
        <strain evidence="3 4">Kp5.2</strain>
    </source>
</reference>
<keyword evidence="1" id="KW-0547">Nucleotide-binding</keyword>
<dbReference type="CDD" id="cd05387">
    <property type="entry name" value="BY-kinase"/>
    <property type="match status" value="1"/>
</dbReference>
<keyword evidence="4" id="KW-1185">Reference proteome</keyword>
<accession>A0A0A7PGL6</accession>
<sequence length="266" mass="29083">MADADLPLSRDQKLLTLSGLASFTPPLTAIKKHRIVGFDNRDARARPFNLLRTSFAKKLKEEGHRLIGLTSATPAAGKSFLSMNLASSLARVTEEPVFLVDLDIRRASLADEIGLVAERGIESYLEGDIADLSDVGHRIEGTKLGVFPTVRRTRNTAELLAGERFAQMVDTLRNRSEASIVLFDLPPAFANDDAMISLSALDGFVLVVDSGKTTRRHVQDVMSMLYPTPCIGSILNRYRGGLGDSYGYGYGGPNYGKYYDRPDPDA</sequence>
<organism evidence="3 4">
    <name type="scientific">Sphingopyxis fribergensis</name>
    <dbReference type="NCBI Taxonomy" id="1515612"/>
    <lineage>
        <taxon>Bacteria</taxon>
        <taxon>Pseudomonadati</taxon>
        <taxon>Pseudomonadota</taxon>
        <taxon>Alphaproteobacteria</taxon>
        <taxon>Sphingomonadales</taxon>
        <taxon>Sphingomonadaceae</taxon>
        <taxon>Sphingopyxis</taxon>
    </lineage>
</organism>
<dbReference type="HOGENOM" id="CLU_052027_1_2_5"/>
<evidence type="ECO:0008006" key="5">
    <source>
        <dbReference type="Google" id="ProtNLM"/>
    </source>
</evidence>
<evidence type="ECO:0000313" key="4">
    <source>
        <dbReference type="Proteomes" id="UP000030907"/>
    </source>
</evidence>
<dbReference type="InterPro" id="IPR005702">
    <property type="entry name" value="Wzc-like_C"/>
</dbReference>
<keyword evidence="2" id="KW-0067">ATP-binding</keyword>
<dbReference type="EMBL" id="CP009122">
    <property type="protein sequence ID" value="AJA09221.1"/>
    <property type="molecule type" value="Genomic_DNA"/>
</dbReference>
<dbReference type="KEGG" id="sphk:SKP52_11620"/>
<evidence type="ECO:0000313" key="3">
    <source>
        <dbReference type="EMBL" id="AJA09221.1"/>
    </source>
</evidence>
<dbReference type="Gene3D" id="3.40.50.300">
    <property type="entry name" value="P-loop containing nucleotide triphosphate hydrolases"/>
    <property type="match status" value="1"/>
</dbReference>
<dbReference type="InterPro" id="IPR050445">
    <property type="entry name" value="Bact_polysacc_biosynth/exp"/>
</dbReference>
<dbReference type="GO" id="GO:0004713">
    <property type="term" value="F:protein tyrosine kinase activity"/>
    <property type="evidence" value="ECO:0007669"/>
    <property type="project" value="TreeGrafter"/>
</dbReference>
<proteinExistence type="predicted"/>
<dbReference type="AlphaFoldDB" id="A0A0A7PGL6"/>
<gene>
    <name evidence="3" type="ORF">SKP52_11620</name>
</gene>
<dbReference type="InterPro" id="IPR027417">
    <property type="entry name" value="P-loop_NTPase"/>
</dbReference>
<dbReference type="STRING" id="1515612.SKP52_11620"/>